<name>A0A8H7BYS3_9FUNG</name>
<dbReference type="SUPFAM" id="SSF52047">
    <property type="entry name" value="RNI-like"/>
    <property type="match status" value="1"/>
</dbReference>
<proteinExistence type="predicted"/>
<dbReference type="SUPFAM" id="SSF89009">
    <property type="entry name" value="GAT-like domain"/>
    <property type="match status" value="1"/>
</dbReference>
<dbReference type="PANTHER" id="PTHR24114">
    <property type="entry name" value="LEUCINE RICH REPEAT FAMILY PROTEIN"/>
    <property type="match status" value="1"/>
</dbReference>
<dbReference type="Gene3D" id="1.20.58.160">
    <property type="match status" value="1"/>
</dbReference>
<feature type="region of interest" description="Disordered" evidence="1">
    <location>
        <begin position="380"/>
        <end position="399"/>
    </location>
</feature>
<dbReference type="PANTHER" id="PTHR24114:SF2">
    <property type="entry name" value="F-BOX DOMAIN-CONTAINING PROTEIN-RELATED"/>
    <property type="match status" value="1"/>
</dbReference>
<reference evidence="3" key="1">
    <citation type="submission" date="2020-01" db="EMBL/GenBank/DDBJ databases">
        <title>Genome Sequencing of Three Apophysomyces-Like Fungal Strains Confirms a Novel Fungal Genus in the Mucoromycota with divergent Burkholderia-like Endosymbiotic Bacteria.</title>
        <authorList>
            <person name="Stajich J.E."/>
            <person name="Macias A.M."/>
            <person name="Carter-House D."/>
            <person name="Lovett B."/>
            <person name="Kasson L.R."/>
            <person name="Berry K."/>
            <person name="Grigoriev I."/>
            <person name="Chang Y."/>
            <person name="Spatafora J."/>
            <person name="Kasson M.T."/>
        </authorList>
    </citation>
    <scope>NUCLEOTIDE SEQUENCE</scope>
    <source>
        <strain evidence="3">NRRL A-21654</strain>
    </source>
</reference>
<dbReference type="InterPro" id="IPR001611">
    <property type="entry name" value="Leu-rich_rpt"/>
</dbReference>
<dbReference type="Proteomes" id="UP000605846">
    <property type="component" value="Unassembled WGS sequence"/>
</dbReference>
<feature type="region of interest" description="Disordered" evidence="1">
    <location>
        <begin position="559"/>
        <end position="595"/>
    </location>
</feature>
<evidence type="ECO:0000313" key="4">
    <source>
        <dbReference type="Proteomes" id="UP000605846"/>
    </source>
</evidence>
<evidence type="ECO:0000256" key="1">
    <source>
        <dbReference type="SAM" id="MobiDB-lite"/>
    </source>
</evidence>
<evidence type="ECO:0000313" key="3">
    <source>
        <dbReference type="EMBL" id="KAF7731236.1"/>
    </source>
</evidence>
<comment type="caution">
    <text evidence="3">The sequence shown here is derived from an EMBL/GenBank/DDBJ whole genome shotgun (WGS) entry which is preliminary data.</text>
</comment>
<feature type="compositionally biased region" description="Acidic residues" evidence="1">
    <location>
        <begin position="58"/>
        <end position="70"/>
    </location>
</feature>
<dbReference type="Gene3D" id="3.80.10.10">
    <property type="entry name" value="Ribonuclease Inhibitor"/>
    <property type="match status" value="2"/>
</dbReference>
<dbReference type="GO" id="GO:0035091">
    <property type="term" value="F:phosphatidylinositol binding"/>
    <property type="evidence" value="ECO:0007669"/>
    <property type="project" value="InterPro"/>
</dbReference>
<keyword evidence="4" id="KW-1185">Reference proteome</keyword>
<feature type="region of interest" description="Disordered" evidence="1">
    <location>
        <begin position="51"/>
        <end position="74"/>
    </location>
</feature>
<dbReference type="InterPro" id="IPR052394">
    <property type="entry name" value="LRR-containing"/>
</dbReference>
<dbReference type="InterPro" id="IPR032675">
    <property type="entry name" value="LRR_dom_sf"/>
</dbReference>
<feature type="compositionally biased region" description="Polar residues" evidence="1">
    <location>
        <begin position="386"/>
        <end position="399"/>
    </location>
</feature>
<accession>A0A8H7BYS3</accession>
<dbReference type="GO" id="GO:0043130">
    <property type="term" value="F:ubiquitin binding"/>
    <property type="evidence" value="ECO:0007669"/>
    <property type="project" value="InterPro"/>
</dbReference>
<organism evidence="3 4">
    <name type="scientific">Apophysomyces ossiformis</name>
    <dbReference type="NCBI Taxonomy" id="679940"/>
    <lineage>
        <taxon>Eukaryota</taxon>
        <taxon>Fungi</taxon>
        <taxon>Fungi incertae sedis</taxon>
        <taxon>Mucoromycota</taxon>
        <taxon>Mucoromycotina</taxon>
        <taxon>Mucoromycetes</taxon>
        <taxon>Mucorales</taxon>
        <taxon>Mucorineae</taxon>
        <taxon>Mucoraceae</taxon>
        <taxon>Apophysomyces</taxon>
    </lineage>
</organism>
<feature type="domain" description="GAT" evidence="2">
    <location>
        <begin position="446"/>
        <end position="538"/>
    </location>
</feature>
<sequence length="621" mass="68087">MAPTAAPNVNGTDATFSQPESKPVTEPGDELTPEELKRVRFSVGHLTTEYYPYKSSTEDEPTSDDADVLSDESASLTTTVEERHIDDTLTVTPRELYTFYENACANKEEPMLDVFTHQHLQTLTLLDLSHQNIDRRAAEPLADVLSLNFGLERLVLKDCGLEDDVNGCSLRPQQLETLASAVRKSTCLRCLSMCSNRINPQGAIWLGVMLRDYDDGENGAREYRSGLERLNLDSNDIRQGVQYIAQALRRNTSLRYLSMQDCKIDSKGCVFVGEALMMTVRQALYINRSLKELRLAATGLASEAAIGLAECLPENKSMVRLDLSKNPSLDLAGLLALSASIKINYTLTFLDVNIPPTDQDMASIQSDIAASCTRNAMLAASKTEQEAGSTETRSATDSNAMVTTAQATAHLTLQERLAAVTRSKVGSIRSSSASIESAKLPESEPRPASGEDSLIDEATIQVELLEEMLSAESKLQEDTVELLPPGDAIMQLYQQCQESHTAISLLIPGLTSTDKLANVLALNDRLTSAVQNYEQLFPPAVEASATKYSGEAKLFLDHPESEGSELPLKPSFEIGDDDEDEFEPVQNQPGPLKEQNKLEKLRHMKEMEEGVAFKQAKDAGL</sequence>
<dbReference type="EMBL" id="JABAYA010000011">
    <property type="protein sequence ID" value="KAF7731236.1"/>
    <property type="molecule type" value="Genomic_DNA"/>
</dbReference>
<feature type="compositionally biased region" description="Acidic residues" evidence="1">
    <location>
        <begin position="574"/>
        <end position="583"/>
    </location>
</feature>
<dbReference type="InterPro" id="IPR038425">
    <property type="entry name" value="GAT_sf"/>
</dbReference>
<dbReference type="SMART" id="SM00368">
    <property type="entry name" value="LRR_RI"/>
    <property type="match status" value="5"/>
</dbReference>
<dbReference type="Pfam" id="PF13516">
    <property type="entry name" value="LRR_6"/>
    <property type="match status" value="1"/>
</dbReference>
<feature type="region of interest" description="Disordered" evidence="1">
    <location>
        <begin position="431"/>
        <end position="453"/>
    </location>
</feature>
<dbReference type="Pfam" id="PF03127">
    <property type="entry name" value="GAT"/>
    <property type="match status" value="1"/>
</dbReference>
<dbReference type="InterPro" id="IPR004152">
    <property type="entry name" value="GAT_dom"/>
</dbReference>
<dbReference type="OrthoDB" id="120976at2759"/>
<protein>
    <recommendedName>
        <fullName evidence="2">GAT domain-containing protein</fullName>
    </recommendedName>
</protein>
<feature type="compositionally biased region" description="Polar residues" evidence="1">
    <location>
        <begin position="7"/>
        <end position="20"/>
    </location>
</feature>
<dbReference type="AlphaFoldDB" id="A0A8H7BYS3"/>
<gene>
    <name evidence="3" type="ORF">EC973_000652</name>
</gene>
<feature type="region of interest" description="Disordered" evidence="1">
    <location>
        <begin position="1"/>
        <end position="36"/>
    </location>
</feature>
<dbReference type="PROSITE" id="PS50909">
    <property type="entry name" value="GAT"/>
    <property type="match status" value="1"/>
</dbReference>
<evidence type="ECO:0000259" key="2">
    <source>
        <dbReference type="PROSITE" id="PS50909"/>
    </source>
</evidence>